<organism evidence="1 2">
    <name type="scientific">Dickeya fangzhongdai</name>
    <dbReference type="NCBI Taxonomy" id="1778540"/>
    <lineage>
        <taxon>Bacteria</taxon>
        <taxon>Pseudomonadati</taxon>
        <taxon>Pseudomonadota</taxon>
        <taxon>Gammaproteobacteria</taxon>
        <taxon>Enterobacterales</taxon>
        <taxon>Pectobacteriaceae</taxon>
        <taxon>Dickeya</taxon>
    </lineage>
</organism>
<evidence type="ECO:0000313" key="1">
    <source>
        <dbReference type="EMBL" id="ATZ95088.1"/>
    </source>
</evidence>
<reference evidence="2" key="1">
    <citation type="journal article" date="2018" name="Genome Announc.">
        <title>Complete genome sequence of a Dickeya fangzhongdai type strain causing bleeding canker of pear tree trunks.</title>
        <authorList>
            <person name="Zhao Y."/>
            <person name="Tian Y."/>
            <person name="Li X."/>
            <person name="Hu B."/>
        </authorList>
    </citation>
    <scope>NUCLEOTIDE SEQUENCE [LARGE SCALE GENOMIC DNA]</scope>
    <source>
        <strain evidence="2">DSM 101947</strain>
    </source>
</reference>
<accession>A0A2K8QPZ5</accession>
<proteinExistence type="predicted"/>
<sequence>MERILSVANDCDGKPTYNITYDAAGKTPLLIGKRIYNSAGHSSEIGKQSSATNGDIVHLVNNLFDSNSKIRCSPRWMPISAHSSLDCPHTDRRSCPIVWNTTRRFGAGQPVGCTTA</sequence>
<keyword evidence="2" id="KW-1185">Reference proteome</keyword>
<evidence type="ECO:0000313" key="2">
    <source>
        <dbReference type="Proteomes" id="UP000231901"/>
    </source>
</evidence>
<dbReference type="GeneID" id="66565548"/>
<dbReference type="AlphaFoldDB" id="A0A2K8QPZ5"/>
<name>A0A2K8QPZ5_9GAMM</name>
<protein>
    <submittedName>
        <fullName evidence="1">Uncharacterized protein</fullName>
    </submittedName>
</protein>
<dbReference type="EMBL" id="CP025003">
    <property type="protein sequence ID" value="ATZ95088.1"/>
    <property type="molecule type" value="Genomic_DNA"/>
</dbReference>
<gene>
    <name evidence="1" type="ORF">CVE23_14540</name>
</gene>
<dbReference type="KEGG" id="dfn:CVE23_14540"/>
<dbReference type="Proteomes" id="UP000231901">
    <property type="component" value="Chromosome"/>
</dbReference>
<dbReference type="RefSeq" id="WP_100849805.1">
    <property type="nucleotide sequence ID" value="NZ_BMJF01000002.1"/>
</dbReference>